<accession>A0A7T9I2D1</accession>
<sequence>MPGKFEPYLLGVKHTEYFAKETQEKIDSLPVRRIGVELTPRLLRHYRASGLGHWFWHLLIRGCEAKGIKLVPLVPAKFEKLNPSVIRAEMARMEQDGKHNRLSALVDDVMTRAMQRKAIRENVDMIITGSVHAALMRKDLRIPKSKFDIIDKREITKKKMLKSVMATRRYQRERKNRPKPAPISRIKRARLRFLHVTGISRLFKRKPGR</sequence>
<gene>
    <name evidence="1" type="ORF">IPJ89_00090</name>
</gene>
<proteinExistence type="predicted"/>
<organism evidence="1">
    <name type="scientific">Candidatus Iainarchaeum sp</name>
    <dbReference type="NCBI Taxonomy" id="3101447"/>
    <lineage>
        <taxon>Archaea</taxon>
        <taxon>Candidatus Iainarchaeota</taxon>
        <taxon>Candidatus Iainarchaeia</taxon>
        <taxon>Candidatus Iainarchaeales</taxon>
        <taxon>Candidatus Iainarchaeaceae</taxon>
        <taxon>Candidatus Iainarchaeum</taxon>
    </lineage>
</organism>
<name>A0A7T9I2D1_9ARCH</name>
<evidence type="ECO:0000313" key="1">
    <source>
        <dbReference type="EMBL" id="QQR92632.1"/>
    </source>
</evidence>
<dbReference type="Proteomes" id="UP000596004">
    <property type="component" value="Chromosome"/>
</dbReference>
<dbReference type="EMBL" id="CP064981">
    <property type="protein sequence ID" value="QQR92632.1"/>
    <property type="molecule type" value="Genomic_DNA"/>
</dbReference>
<reference evidence="1" key="1">
    <citation type="submission" date="2020-11" db="EMBL/GenBank/DDBJ databases">
        <title>Connecting structure to function with the recovery of over 1000 high-quality activated sludge metagenome-assembled genomes encoding full-length rRNA genes using long-read sequencing.</title>
        <authorList>
            <person name="Singleton C.M."/>
            <person name="Petriglieri F."/>
            <person name="Kristensen J.M."/>
            <person name="Kirkegaard R.H."/>
            <person name="Michaelsen T.Y."/>
            <person name="Andersen M.H."/>
            <person name="Karst S.M."/>
            <person name="Dueholm M.S."/>
            <person name="Nielsen P.H."/>
            <person name="Albertsen M."/>
        </authorList>
    </citation>
    <scope>NUCLEOTIDE SEQUENCE</scope>
    <source>
        <strain evidence="1">Fred_18-Q3-R57-64_BAT3C.431</strain>
    </source>
</reference>
<protein>
    <submittedName>
        <fullName evidence="1">Uncharacterized protein</fullName>
    </submittedName>
</protein>
<dbReference type="AlphaFoldDB" id="A0A7T9I2D1"/>